<dbReference type="SUPFAM" id="SSF100950">
    <property type="entry name" value="NagB/RpiA/CoA transferase-like"/>
    <property type="match status" value="2"/>
</dbReference>
<dbReference type="PANTHER" id="PTHR21432:SF20">
    <property type="entry name" value="ACETYL-COA HYDROLASE"/>
    <property type="match status" value="1"/>
</dbReference>
<dbReference type="Gene3D" id="3.40.1080.10">
    <property type="entry name" value="Glutaconate Coenzyme A-transferase"/>
    <property type="match status" value="1"/>
</dbReference>
<dbReference type="AlphaFoldDB" id="A0A7K3LJZ8"/>
<dbReference type="Proteomes" id="UP000466307">
    <property type="component" value="Unassembled WGS sequence"/>
</dbReference>
<dbReference type="InterPro" id="IPR038460">
    <property type="entry name" value="AcetylCoA_hyd_C_sf"/>
</dbReference>
<evidence type="ECO:0000313" key="6">
    <source>
        <dbReference type="Proteomes" id="UP000466307"/>
    </source>
</evidence>
<keyword evidence="2 5" id="KW-0808">Transferase</keyword>
<dbReference type="PANTHER" id="PTHR21432">
    <property type="entry name" value="ACETYL-COA HYDROLASE-RELATED"/>
    <property type="match status" value="1"/>
</dbReference>
<dbReference type="Gene3D" id="3.30.750.70">
    <property type="entry name" value="4-hydroxybutyrate coenzyme like domains"/>
    <property type="match status" value="1"/>
</dbReference>
<evidence type="ECO:0000259" key="3">
    <source>
        <dbReference type="Pfam" id="PF02550"/>
    </source>
</evidence>
<reference evidence="5 6" key="1">
    <citation type="submission" date="2020-01" db="EMBL/GenBank/DDBJ databases">
        <title>Investigation of new actinobacteria for the biodesulphurisation of diesel fuel.</title>
        <authorList>
            <person name="Athi Narayanan S.M."/>
        </authorList>
    </citation>
    <scope>NUCLEOTIDE SEQUENCE [LARGE SCALE GENOMIC DNA]</scope>
    <source>
        <strain evidence="5 6">213E</strain>
    </source>
</reference>
<dbReference type="Pfam" id="PF02550">
    <property type="entry name" value="AcetylCoA_hydro"/>
    <property type="match status" value="1"/>
</dbReference>
<dbReference type="GO" id="GO:0006083">
    <property type="term" value="P:acetate metabolic process"/>
    <property type="evidence" value="ECO:0007669"/>
    <property type="project" value="InterPro"/>
</dbReference>
<dbReference type="EMBL" id="JAADZU010000006">
    <property type="protein sequence ID" value="NDK88566.1"/>
    <property type="molecule type" value="Genomic_DNA"/>
</dbReference>
<evidence type="ECO:0000256" key="2">
    <source>
        <dbReference type="ARBA" id="ARBA00022679"/>
    </source>
</evidence>
<organism evidence="5 6">
    <name type="scientific">Gordonia desulfuricans</name>
    <dbReference type="NCBI Taxonomy" id="89051"/>
    <lineage>
        <taxon>Bacteria</taxon>
        <taxon>Bacillati</taxon>
        <taxon>Actinomycetota</taxon>
        <taxon>Actinomycetes</taxon>
        <taxon>Mycobacteriales</taxon>
        <taxon>Gordoniaceae</taxon>
        <taxon>Gordonia</taxon>
    </lineage>
</organism>
<comment type="caution">
    <text evidence="5">The sequence shown here is derived from an EMBL/GenBank/DDBJ whole genome shotgun (WGS) entry which is preliminary data.</text>
</comment>
<feature type="domain" description="Acetyl-CoA hydrolase/transferase N-terminal" evidence="3">
    <location>
        <begin position="59"/>
        <end position="166"/>
    </location>
</feature>
<sequence>MSPSGPVPASRLLDHLEPGTQVIAPIFVGCPESLLDALEEGNEQLTGVRVHGMGEYDERAYIRGEFGDRLRHVGYYLGPGTRGAFARGECDLVPNHFSEMPLLLRALDGPKVVIAAASPPDRHGYFSLGTNADYCAALIGEVPFFLEANRQMPRSHGENQIHISQVLGWTEVDRPLYEQPPSAGTDPRDRAIAEFIVDRVPDGACMQFGIGSVPDTIAGLLQGHRRDLGIHTEVLTDGIMRLVESGTATGARKTHHRGLAVATFALGSRALYDWIDDNPGVALIPVDQTNDPRRVGAEPLMVSVNATTEVDLMGQAASETIAGRYYSSSGGQVDFARGVLYSEGGQGFLVTRATTSKGLSKISARLSPGSVVTTHKNTVDHVVTEYGVARLRGRSLRQRASALIGIAAPEHRDDLTRQAHELGLL</sequence>
<evidence type="ECO:0000313" key="5">
    <source>
        <dbReference type="EMBL" id="NDK88566.1"/>
    </source>
</evidence>
<dbReference type="InterPro" id="IPR003702">
    <property type="entry name" value="ActCoA_hydro_N"/>
</dbReference>
<evidence type="ECO:0000256" key="1">
    <source>
        <dbReference type="ARBA" id="ARBA00009632"/>
    </source>
</evidence>
<dbReference type="Gene3D" id="3.40.1080.20">
    <property type="entry name" value="Acetyl-CoA hydrolase/transferase C-terminal domain"/>
    <property type="match status" value="1"/>
</dbReference>
<proteinExistence type="inferred from homology"/>
<dbReference type="RefSeq" id="WP_059035786.1">
    <property type="nucleotide sequence ID" value="NZ_JAADZU010000006.1"/>
</dbReference>
<dbReference type="Pfam" id="PF13336">
    <property type="entry name" value="AcetylCoA_hyd_C"/>
    <property type="match status" value="1"/>
</dbReference>
<protein>
    <submittedName>
        <fullName evidence="5">Propionyl-CoA--succinate CoA transferase</fullName>
    </submittedName>
</protein>
<feature type="domain" description="Acetyl-CoA hydrolase/transferase C-terminal" evidence="4">
    <location>
        <begin position="267"/>
        <end position="419"/>
    </location>
</feature>
<dbReference type="InterPro" id="IPR026888">
    <property type="entry name" value="AcetylCoA_hyd_C"/>
</dbReference>
<dbReference type="InterPro" id="IPR037171">
    <property type="entry name" value="NagB/RpiA_transferase-like"/>
</dbReference>
<dbReference type="InterPro" id="IPR046433">
    <property type="entry name" value="ActCoA_hydro"/>
</dbReference>
<name>A0A7K3LJZ8_9ACTN</name>
<gene>
    <name evidence="5" type="ORF">GYA93_03065</name>
</gene>
<dbReference type="GO" id="GO:0008775">
    <property type="term" value="F:acetate CoA-transferase activity"/>
    <property type="evidence" value="ECO:0007669"/>
    <property type="project" value="InterPro"/>
</dbReference>
<comment type="similarity">
    <text evidence="1">Belongs to the acetyl-CoA hydrolase/transferase family.</text>
</comment>
<keyword evidence="6" id="KW-1185">Reference proteome</keyword>
<evidence type="ECO:0000259" key="4">
    <source>
        <dbReference type="Pfam" id="PF13336"/>
    </source>
</evidence>
<accession>A0A7K3LJZ8</accession>